<reference evidence="1 2" key="1">
    <citation type="submission" date="2022-10" db="EMBL/GenBank/DDBJ databases">
        <title>Identification of biosynthetic pathway for the production of the potent trypsin inhibitor radiosumin.</title>
        <authorList>
            <person name="Fewer D.P."/>
            <person name="Delbaje E."/>
            <person name="Ouyang X."/>
            <person name="Agostino P.D."/>
            <person name="Wahlsten M."/>
            <person name="Jokela J."/>
            <person name="Permi P."/>
            <person name="Haapaniemi E."/>
            <person name="Koistinen H."/>
        </authorList>
    </citation>
    <scope>NUCLEOTIDE SEQUENCE [LARGE SCALE GENOMIC DNA]</scope>
    <source>
        <strain evidence="1 2">NIES-515</strain>
    </source>
</reference>
<dbReference type="Proteomes" id="UP001526143">
    <property type="component" value="Unassembled WGS sequence"/>
</dbReference>
<evidence type="ECO:0000313" key="1">
    <source>
        <dbReference type="EMBL" id="MCV3213822.1"/>
    </source>
</evidence>
<evidence type="ECO:0000313" key="2">
    <source>
        <dbReference type="Proteomes" id="UP001526143"/>
    </source>
</evidence>
<gene>
    <name evidence="1" type="ORF">OGM63_09915</name>
</gene>
<proteinExistence type="predicted"/>
<dbReference type="RefSeq" id="WP_263745346.1">
    <property type="nucleotide sequence ID" value="NZ_JAOWRF010000151.1"/>
</dbReference>
<accession>A0ABT3AXH2</accession>
<protein>
    <recommendedName>
        <fullName evidence="3">Transposase</fullName>
    </recommendedName>
</protein>
<sequence>MILCIQENTLFPTLINSVDIAEKVSKNQGLMPEIHRTSLVFSVKTSSIIGKNRSFGYIGLQRTLRASNRVSYRDDKTVLQIGCFIVAIRRLVEINYALPETLD</sequence>
<comment type="caution">
    <text evidence="1">The sequence shown here is derived from an EMBL/GenBank/DDBJ whole genome shotgun (WGS) entry which is preliminary data.</text>
</comment>
<name>A0ABT3AXH2_9CYAN</name>
<keyword evidence="2" id="KW-1185">Reference proteome</keyword>
<evidence type="ECO:0008006" key="3">
    <source>
        <dbReference type="Google" id="ProtNLM"/>
    </source>
</evidence>
<dbReference type="EMBL" id="JAOWRF010000151">
    <property type="protein sequence ID" value="MCV3213822.1"/>
    <property type="molecule type" value="Genomic_DNA"/>
</dbReference>
<organism evidence="1 2">
    <name type="scientific">Plectonema radiosum NIES-515</name>
    <dbReference type="NCBI Taxonomy" id="2986073"/>
    <lineage>
        <taxon>Bacteria</taxon>
        <taxon>Bacillati</taxon>
        <taxon>Cyanobacteriota</taxon>
        <taxon>Cyanophyceae</taxon>
        <taxon>Oscillatoriophycideae</taxon>
        <taxon>Oscillatoriales</taxon>
        <taxon>Microcoleaceae</taxon>
        <taxon>Plectonema</taxon>
    </lineage>
</organism>